<evidence type="ECO:0000256" key="4">
    <source>
        <dbReference type="ARBA" id="ARBA00023136"/>
    </source>
</evidence>
<keyword evidence="3 5" id="KW-1133">Transmembrane helix</keyword>
<proteinExistence type="predicted"/>
<accession>A0A1K1W370</accession>
<evidence type="ECO:0000313" key="7">
    <source>
        <dbReference type="Proteomes" id="UP000182350"/>
    </source>
</evidence>
<dbReference type="RefSeq" id="WP_072325490.1">
    <property type="nucleotide sequence ID" value="NZ_FPJW01000003.1"/>
</dbReference>
<name>A0A1K1W370_9GAMM</name>
<feature type="transmembrane region" description="Helical" evidence="5">
    <location>
        <begin position="171"/>
        <end position="189"/>
    </location>
</feature>
<evidence type="ECO:0000256" key="1">
    <source>
        <dbReference type="ARBA" id="ARBA00004141"/>
    </source>
</evidence>
<feature type="transmembrane region" description="Helical" evidence="5">
    <location>
        <begin position="139"/>
        <end position="159"/>
    </location>
</feature>
<feature type="transmembrane region" description="Helical" evidence="5">
    <location>
        <begin position="265"/>
        <end position="285"/>
    </location>
</feature>
<feature type="transmembrane region" description="Helical" evidence="5">
    <location>
        <begin position="69"/>
        <end position="90"/>
    </location>
</feature>
<dbReference type="GO" id="GO:0016020">
    <property type="term" value="C:membrane"/>
    <property type="evidence" value="ECO:0007669"/>
    <property type="project" value="UniProtKB-SubCell"/>
</dbReference>
<reference evidence="6 7" key="1">
    <citation type="submission" date="2016-11" db="EMBL/GenBank/DDBJ databases">
        <authorList>
            <person name="Jaros S."/>
            <person name="Januszkiewicz K."/>
            <person name="Wedrychowicz H."/>
        </authorList>
    </citation>
    <scope>NUCLEOTIDE SEQUENCE [LARGE SCALE GENOMIC DNA]</scope>
    <source>
        <strain evidence="6 7">DSM 21637</strain>
    </source>
</reference>
<sequence length="294" mass="31377">MGQDLLLTVLLPAALFLIMLGMGMTLSVNDFMRVRQAPAAVLTGLSGQFLLPPLAALLAIWVFDPEPVFAVGLMVLAFAPSGATSNLMTFLSRGDVALSVTLTAITSLIIPFTLPVLSALAISHWLGQSADIELPLLRTWAQLMLVSLFPILLGMLVASNWPTLAGRATQALKPLSFAFLLLVIVAISSKHWERMPAFLVATAPAVLLMNCVALLAGWLWARLWQQDAQRQITIGLEVGVQNGGTALVVTLMVLGNAQMSVPPVIYGILMLGPSLAFGLLFGAHLSRRMQASEA</sequence>
<dbReference type="Gene3D" id="1.20.1530.20">
    <property type="match status" value="1"/>
</dbReference>
<keyword evidence="2 5" id="KW-0812">Transmembrane</keyword>
<evidence type="ECO:0000256" key="3">
    <source>
        <dbReference type="ARBA" id="ARBA00022989"/>
    </source>
</evidence>
<dbReference type="EMBL" id="FPJW01000003">
    <property type="protein sequence ID" value="SFX31826.1"/>
    <property type="molecule type" value="Genomic_DNA"/>
</dbReference>
<keyword evidence="7" id="KW-1185">Reference proteome</keyword>
<dbReference type="Pfam" id="PF01758">
    <property type="entry name" value="SBF"/>
    <property type="match status" value="1"/>
</dbReference>
<dbReference type="InterPro" id="IPR002657">
    <property type="entry name" value="BilAc:Na_symport/Acr3"/>
</dbReference>
<dbReference type="AlphaFoldDB" id="A0A1K1W370"/>
<dbReference type="PANTHER" id="PTHR10361:SF24">
    <property type="entry name" value="P3 PROTEIN"/>
    <property type="match status" value="1"/>
</dbReference>
<dbReference type="InterPro" id="IPR038770">
    <property type="entry name" value="Na+/solute_symporter_sf"/>
</dbReference>
<protein>
    <submittedName>
        <fullName evidence="6">Bile acid:Na+ symporter, BASS family</fullName>
    </submittedName>
</protein>
<feature type="transmembrane region" description="Helical" evidence="5">
    <location>
        <begin position="40"/>
        <end position="63"/>
    </location>
</feature>
<dbReference type="PANTHER" id="PTHR10361">
    <property type="entry name" value="SODIUM-BILE ACID COTRANSPORTER"/>
    <property type="match status" value="1"/>
</dbReference>
<dbReference type="InterPro" id="IPR004710">
    <property type="entry name" value="Bilac:Na_transpt"/>
</dbReference>
<evidence type="ECO:0000256" key="2">
    <source>
        <dbReference type="ARBA" id="ARBA00022692"/>
    </source>
</evidence>
<feature type="transmembrane region" description="Helical" evidence="5">
    <location>
        <begin position="195"/>
        <end position="220"/>
    </location>
</feature>
<feature type="transmembrane region" description="Helical" evidence="5">
    <location>
        <begin position="102"/>
        <end position="127"/>
    </location>
</feature>
<dbReference type="Proteomes" id="UP000182350">
    <property type="component" value="Unassembled WGS sequence"/>
</dbReference>
<feature type="transmembrane region" description="Helical" evidence="5">
    <location>
        <begin position="6"/>
        <end position="28"/>
    </location>
</feature>
<comment type="subcellular location">
    <subcellularLocation>
        <location evidence="1">Membrane</location>
        <topology evidence="1">Multi-pass membrane protein</topology>
    </subcellularLocation>
</comment>
<dbReference type="OrthoDB" id="9806785at2"/>
<feature type="transmembrane region" description="Helical" evidence="5">
    <location>
        <begin position="232"/>
        <end position="253"/>
    </location>
</feature>
<dbReference type="STRING" id="1122209.SAMN02745752_01255"/>
<evidence type="ECO:0000313" key="6">
    <source>
        <dbReference type="EMBL" id="SFX31826.1"/>
    </source>
</evidence>
<keyword evidence="4 5" id="KW-0472">Membrane</keyword>
<evidence type="ECO:0000256" key="5">
    <source>
        <dbReference type="SAM" id="Phobius"/>
    </source>
</evidence>
<organism evidence="6 7">
    <name type="scientific">Marinospirillum alkaliphilum DSM 21637</name>
    <dbReference type="NCBI Taxonomy" id="1122209"/>
    <lineage>
        <taxon>Bacteria</taxon>
        <taxon>Pseudomonadati</taxon>
        <taxon>Pseudomonadota</taxon>
        <taxon>Gammaproteobacteria</taxon>
        <taxon>Oceanospirillales</taxon>
        <taxon>Oceanospirillaceae</taxon>
        <taxon>Marinospirillum</taxon>
    </lineage>
</organism>
<gene>
    <name evidence="6" type="ORF">SAMN02745752_01255</name>
</gene>